<organism evidence="3">
    <name type="scientific">Tanacetum cinerariifolium</name>
    <name type="common">Dalmatian daisy</name>
    <name type="synonym">Chrysanthemum cinerariifolium</name>
    <dbReference type="NCBI Taxonomy" id="118510"/>
    <lineage>
        <taxon>Eukaryota</taxon>
        <taxon>Viridiplantae</taxon>
        <taxon>Streptophyta</taxon>
        <taxon>Embryophyta</taxon>
        <taxon>Tracheophyta</taxon>
        <taxon>Spermatophyta</taxon>
        <taxon>Magnoliopsida</taxon>
        <taxon>eudicotyledons</taxon>
        <taxon>Gunneridae</taxon>
        <taxon>Pentapetalae</taxon>
        <taxon>asterids</taxon>
        <taxon>campanulids</taxon>
        <taxon>Asterales</taxon>
        <taxon>Asteraceae</taxon>
        <taxon>Asteroideae</taxon>
        <taxon>Anthemideae</taxon>
        <taxon>Anthemidinae</taxon>
        <taxon>Tanacetum</taxon>
    </lineage>
</organism>
<dbReference type="Pfam" id="PF25597">
    <property type="entry name" value="SH3_retrovirus"/>
    <property type="match status" value="1"/>
</dbReference>
<dbReference type="PANTHER" id="PTHR42648:SF32">
    <property type="entry name" value="RIBONUCLEASE H-LIKE DOMAIN, GAG-PRE-INTEGRASE DOMAIN PROTEIN-RELATED"/>
    <property type="match status" value="1"/>
</dbReference>
<dbReference type="Gene3D" id="3.30.420.10">
    <property type="entry name" value="Ribonuclease H-like superfamily/Ribonuclease H"/>
    <property type="match status" value="1"/>
</dbReference>
<feature type="domain" description="Retroviral polymerase SH3-like" evidence="2">
    <location>
        <begin position="33"/>
        <end position="72"/>
    </location>
</feature>
<evidence type="ECO:0000256" key="1">
    <source>
        <dbReference type="SAM" id="MobiDB-lite"/>
    </source>
</evidence>
<dbReference type="AlphaFoldDB" id="A0A699WW48"/>
<sequence length="81" mass="9417">EKGIKRDYSTPRTPQQNEVAERKNRTLIEAARRKADEGYLVGYASTSKAYRVYNLTRKRVEETMNLRCMEDKPNVQGIGHE</sequence>
<gene>
    <name evidence="3" type="ORF">Tci_920733</name>
</gene>
<evidence type="ECO:0000259" key="2">
    <source>
        <dbReference type="Pfam" id="PF25597"/>
    </source>
</evidence>
<dbReference type="SUPFAM" id="SSF53098">
    <property type="entry name" value="Ribonuclease H-like"/>
    <property type="match status" value="1"/>
</dbReference>
<name>A0A699WW48_TANCI</name>
<dbReference type="InterPro" id="IPR057670">
    <property type="entry name" value="SH3_retrovirus"/>
</dbReference>
<accession>A0A699WW48</accession>
<proteinExistence type="predicted"/>
<dbReference type="InterPro" id="IPR039537">
    <property type="entry name" value="Retrotran_Ty1/copia-like"/>
</dbReference>
<protein>
    <submittedName>
        <fullName evidence="3">Putative ribonuclease H-like domain-containing protein</fullName>
    </submittedName>
</protein>
<dbReference type="InterPro" id="IPR012337">
    <property type="entry name" value="RNaseH-like_sf"/>
</dbReference>
<dbReference type="EMBL" id="BKCJ011729393">
    <property type="protein sequence ID" value="GFD48764.1"/>
    <property type="molecule type" value="Genomic_DNA"/>
</dbReference>
<feature type="non-terminal residue" evidence="3">
    <location>
        <position position="1"/>
    </location>
</feature>
<reference evidence="3" key="1">
    <citation type="journal article" date="2019" name="Sci. Rep.">
        <title>Draft genome of Tanacetum cinerariifolium, the natural source of mosquito coil.</title>
        <authorList>
            <person name="Yamashiro T."/>
            <person name="Shiraishi A."/>
            <person name="Satake H."/>
            <person name="Nakayama K."/>
        </authorList>
    </citation>
    <scope>NUCLEOTIDE SEQUENCE</scope>
</reference>
<evidence type="ECO:0000313" key="3">
    <source>
        <dbReference type="EMBL" id="GFD48764.1"/>
    </source>
</evidence>
<feature type="non-terminal residue" evidence="3">
    <location>
        <position position="81"/>
    </location>
</feature>
<comment type="caution">
    <text evidence="3">The sequence shown here is derived from an EMBL/GenBank/DDBJ whole genome shotgun (WGS) entry which is preliminary data.</text>
</comment>
<dbReference type="PANTHER" id="PTHR42648">
    <property type="entry name" value="TRANSPOSASE, PUTATIVE-RELATED"/>
    <property type="match status" value="1"/>
</dbReference>
<feature type="region of interest" description="Disordered" evidence="1">
    <location>
        <begin position="1"/>
        <end position="21"/>
    </location>
</feature>
<dbReference type="InterPro" id="IPR036397">
    <property type="entry name" value="RNaseH_sf"/>
</dbReference>
<dbReference type="GO" id="GO:0003676">
    <property type="term" value="F:nucleic acid binding"/>
    <property type="evidence" value="ECO:0007669"/>
    <property type="project" value="InterPro"/>
</dbReference>